<accession>A0ABV0CML3</accession>
<keyword evidence="2" id="KW-1185">Reference proteome</keyword>
<evidence type="ECO:0000313" key="1">
    <source>
        <dbReference type="EMBL" id="MEN7432411.1"/>
    </source>
</evidence>
<sequence>MAIREVSIQQLEDISGAGAGCQDLVSGFYGGLGGVLGAAGGPAGAVLGATAGAGVGGWVGRRLCSYLD</sequence>
<gene>
    <name evidence="1" type="ORF">VA599_16835</name>
</gene>
<organism evidence="1 2">
    <name type="scientific">Chromobacterium indicum</name>
    <dbReference type="NCBI Taxonomy" id="3110228"/>
    <lineage>
        <taxon>Bacteria</taxon>
        <taxon>Pseudomonadati</taxon>
        <taxon>Pseudomonadota</taxon>
        <taxon>Betaproteobacteria</taxon>
        <taxon>Neisseriales</taxon>
        <taxon>Chromobacteriaceae</taxon>
        <taxon>Chromobacterium</taxon>
    </lineage>
</organism>
<evidence type="ECO:0000313" key="2">
    <source>
        <dbReference type="Proteomes" id="UP001405405"/>
    </source>
</evidence>
<comment type="caution">
    <text evidence="1">The sequence shown here is derived from an EMBL/GenBank/DDBJ whole genome shotgun (WGS) entry which is preliminary data.</text>
</comment>
<evidence type="ECO:0008006" key="3">
    <source>
        <dbReference type="Google" id="ProtNLM"/>
    </source>
</evidence>
<dbReference type="RefSeq" id="WP_346789650.1">
    <property type="nucleotide sequence ID" value="NZ_JAYFSJ010000012.1"/>
</dbReference>
<name>A0ABV0CML3_9NEIS</name>
<reference evidence="1 2" key="1">
    <citation type="submission" date="2023-12" db="EMBL/GenBank/DDBJ databases">
        <title>Chromobacterium sp. strain TRC.1.1.SA producing antimicrobial pigment.</title>
        <authorList>
            <person name="Verma N."/>
            <person name="Choksket S."/>
            <person name="Pinnaka A.K."/>
            <person name="Korpole S."/>
        </authorList>
    </citation>
    <scope>NUCLEOTIDE SEQUENCE [LARGE SCALE GENOMIC DNA]</scope>
    <source>
        <strain evidence="1 2">TRC1.1.SA</strain>
    </source>
</reference>
<dbReference type="EMBL" id="JAYFSJ010000012">
    <property type="protein sequence ID" value="MEN7432411.1"/>
    <property type="molecule type" value="Genomic_DNA"/>
</dbReference>
<proteinExistence type="predicted"/>
<protein>
    <recommendedName>
        <fullName evidence="3">Bacteriocin</fullName>
    </recommendedName>
</protein>
<dbReference type="Proteomes" id="UP001405405">
    <property type="component" value="Unassembled WGS sequence"/>
</dbReference>